<keyword evidence="2" id="KW-1133">Transmembrane helix</keyword>
<reference evidence="3" key="1">
    <citation type="journal article" date="2020" name="Stud. Mycol.">
        <title>101 Dothideomycetes genomes: a test case for predicting lifestyles and emergence of pathogens.</title>
        <authorList>
            <person name="Haridas S."/>
            <person name="Albert R."/>
            <person name="Binder M."/>
            <person name="Bloem J."/>
            <person name="Labutti K."/>
            <person name="Salamov A."/>
            <person name="Andreopoulos B."/>
            <person name="Baker S."/>
            <person name="Barry K."/>
            <person name="Bills G."/>
            <person name="Bluhm B."/>
            <person name="Cannon C."/>
            <person name="Castanera R."/>
            <person name="Culley D."/>
            <person name="Daum C."/>
            <person name="Ezra D."/>
            <person name="Gonzalez J."/>
            <person name="Henrissat B."/>
            <person name="Kuo A."/>
            <person name="Liang C."/>
            <person name="Lipzen A."/>
            <person name="Lutzoni F."/>
            <person name="Magnuson J."/>
            <person name="Mondo S."/>
            <person name="Nolan M."/>
            <person name="Ohm R."/>
            <person name="Pangilinan J."/>
            <person name="Park H.-J."/>
            <person name="Ramirez L."/>
            <person name="Alfaro M."/>
            <person name="Sun H."/>
            <person name="Tritt A."/>
            <person name="Yoshinaga Y."/>
            <person name="Zwiers L.-H."/>
            <person name="Turgeon B."/>
            <person name="Goodwin S."/>
            <person name="Spatafora J."/>
            <person name="Crous P."/>
            <person name="Grigoriev I."/>
        </authorList>
    </citation>
    <scope>NUCLEOTIDE SEQUENCE</scope>
    <source>
        <strain evidence="3">CBS 175.79</strain>
    </source>
</reference>
<dbReference type="EMBL" id="ML978071">
    <property type="protein sequence ID" value="KAF2013648.1"/>
    <property type="molecule type" value="Genomic_DNA"/>
</dbReference>
<dbReference type="RefSeq" id="XP_033381987.1">
    <property type="nucleotide sequence ID" value="XM_033522294.1"/>
</dbReference>
<dbReference type="GeneID" id="54279691"/>
<dbReference type="AlphaFoldDB" id="A0A6A5XK39"/>
<evidence type="ECO:0000313" key="3">
    <source>
        <dbReference type="EMBL" id="KAF2013648.1"/>
    </source>
</evidence>
<accession>A0A6A5XK39</accession>
<proteinExistence type="predicted"/>
<gene>
    <name evidence="3" type="ORF">BU24DRAFT_242276</name>
</gene>
<keyword evidence="2" id="KW-0472">Membrane</keyword>
<keyword evidence="2" id="KW-0812">Transmembrane</keyword>
<evidence type="ECO:0000256" key="2">
    <source>
        <dbReference type="SAM" id="Phobius"/>
    </source>
</evidence>
<protein>
    <submittedName>
        <fullName evidence="3">Uncharacterized protein</fullName>
    </submittedName>
</protein>
<name>A0A6A5XK39_9PLEO</name>
<feature type="region of interest" description="Disordered" evidence="1">
    <location>
        <begin position="92"/>
        <end position="112"/>
    </location>
</feature>
<keyword evidence="4" id="KW-1185">Reference proteome</keyword>
<organism evidence="3 4">
    <name type="scientific">Aaosphaeria arxii CBS 175.79</name>
    <dbReference type="NCBI Taxonomy" id="1450172"/>
    <lineage>
        <taxon>Eukaryota</taxon>
        <taxon>Fungi</taxon>
        <taxon>Dikarya</taxon>
        <taxon>Ascomycota</taxon>
        <taxon>Pezizomycotina</taxon>
        <taxon>Dothideomycetes</taxon>
        <taxon>Pleosporomycetidae</taxon>
        <taxon>Pleosporales</taxon>
        <taxon>Pleosporales incertae sedis</taxon>
        <taxon>Aaosphaeria</taxon>
    </lineage>
</organism>
<dbReference type="Proteomes" id="UP000799778">
    <property type="component" value="Unassembled WGS sequence"/>
</dbReference>
<sequence length="112" mass="12824">MRWGNMPRIQRGSRPCWKSFTSHRFTSSIVSSPIFFFWCFLLGANIGQFPSKLLGMLHPCILYFDNLFPANGWIGRVWVFSIFRYLPFTSTSSGGDDTTEGQMRTSEIGRVA</sequence>
<evidence type="ECO:0000313" key="4">
    <source>
        <dbReference type="Proteomes" id="UP000799778"/>
    </source>
</evidence>
<feature type="transmembrane region" description="Helical" evidence="2">
    <location>
        <begin position="25"/>
        <end position="46"/>
    </location>
</feature>
<evidence type="ECO:0000256" key="1">
    <source>
        <dbReference type="SAM" id="MobiDB-lite"/>
    </source>
</evidence>